<dbReference type="InterPro" id="IPR011162">
    <property type="entry name" value="MHC_I/II-like_Ag-recog"/>
</dbReference>
<dbReference type="InterPro" id="IPR037055">
    <property type="entry name" value="MHC_I-like_Ag-recog_sf"/>
</dbReference>
<organism evidence="5 6">
    <name type="scientific">Cyprinus carpio</name>
    <name type="common">Common carp</name>
    <dbReference type="NCBI Taxonomy" id="7962"/>
    <lineage>
        <taxon>Eukaryota</taxon>
        <taxon>Metazoa</taxon>
        <taxon>Chordata</taxon>
        <taxon>Craniata</taxon>
        <taxon>Vertebrata</taxon>
        <taxon>Euteleostomi</taxon>
        <taxon>Actinopterygii</taxon>
        <taxon>Neopterygii</taxon>
        <taxon>Teleostei</taxon>
        <taxon>Ostariophysi</taxon>
        <taxon>Cypriniformes</taxon>
        <taxon>Cyprinidae</taxon>
        <taxon>Cyprininae</taxon>
        <taxon>Cyprinus</taxon>
    </lineage>
</organism>
<evidence type="ECO:0000256" key="2">
    <source>
        <dbReference type="ARBA" id="ARBA00023319"/>
    </source>
</evidence>
<dbReference type="AlphaFoldDB" id="A0A8C2GUE2"/>
<proteinExistence type="predicted"/>
<dbReference type="GO" id="GO:0006955">
    <property type="term" value="P:immune response"/>
    <property type="evidence" value="ECO:0007669"/>
    <property type="project" value="TreeGrafter"/>
</dbReference>
<evidence type="ECO:0000313" key="6">
    <source>
        <dbReference type="Proteomes" id="UP000694700"/>
    </source>
</evidence>
<keyword evidence="3" id="KW-0812">Transmembrane</keyword>
<dbReference type="InterPro" id="IPR013783">
    <property type="entry name" value="Ig-like_fold"/>
</dbReference>
<dbReference type="InterPro" id="IPR003597">
    <property type="entry name" value="Ig_C1-set"/>
</dbReference>
<keyword evidence="2" id="KW-0393">Immunoglobulin domain</keyword>
<evidence type="ECO:0000256" key="1">
    <source>
        <dbReference type="ARBA" id="ARBA00023180"/>
    </source>
</evidence>
<dbReference type="PANTHER" id="PTHR16675:SF191">
    <property type="entry name" value="CLASS I HISTOCOMPATIBILITY ANTIGEN, F10 ALPHA CHAIN-LIKE-RELATED"/>
    <property type="match status" value="1"/>
</dbReference>
<dbReference type="InterPro" id="IPR007110">
    <property type="entry name" value="Ig-like_dom"/>
</dbReference>
<evidence type="ECO:0000313" key="5">
    <source>
        <dbReference type="Ensembl" id="ENSCCRP00015119620.1"/>
    </source>
</evidence>
<dbReference type="PROSITE" id="PS00290">
    <property type="entry name" value="IG_MHC"/>
    <property type="match status" value="1"/>
</dbReference>
<dbReference type="SUPFAM" id="SSF48726">
    <property type="entry name" value="Immunoglobulin"/>
    <property type="match status" value="1"/>
</dbReference>
<accession>A0A8C2GUE2</accession>
<dbReference type="InterPro" id="IPR050208">
    <property type="entry name" value="MHC_class-I_related"/>
</dbReference>
<keyword evidence="3" id="KW-0472">Membrane</keyword>
<dbReference type="GO" id="GO:0005615">
    <property type="term" value="C:extracellular space"/>
    <property type="evidence" value="ECO:0007669"/>
    <property type="project" value="TreeGrafter"/>
</dbReference>
<dbReference type="Gene3D" id="3.30.500.10">
    <property type="entry name" value="MHC class I-like antigen recognition-like"/>
    <property type="match status" value="1"/>
</dbReference>
<sequence>MKCPSWDGVERFIFHQLILKTYIFKILCDYKKTTYVCSRIILGVFVNNKMNTACALVCFLLVSVSVLAGSHTLMGLATYIRGEKAFSASIMLDDITVGYYDSETKIYVARGNTTNEDDVIDPNTVRAVSENVLNHFTERSHCLRPVNDTESHVVYQVMLFCEQSDNTLGLISSKTAYQGSTFDELQIFDGKFEYKLFSNYTEPEKICNLERSKSNLEKVYYPACKKMLKNYLKKRETQLNRKVKPQVRLIQKANSDSGGSRVSCLATGFYPRHINLTLFRDGQTVSDHEITGGDLLPNADGTYQMRKSLEISAADKHKYTCSVTHLSLDNKLDIDLEYPGETFVVVVLALGLVLLMVVAIFISRRRYRSVSSSSDYSSASTILSSAKTYQGIGLCELRDDNKPGQIIAKTAFDGSTTEEVGYFGGKFTYKGPLKYSDENTNPYLQLFMWYHEMLCFPHCIKTLKTLTTNWTVTLGNELLQLQKGSHKVLMILIKILPFLEDTPSSYHRGVLLSGVCVLLLLCVILSIAIAICMTSQAERQRDYSLWVLNEDLCHERKYYK</sequence>
<dbReference type="Ensembl" id="ENSCCRT00015123420.1">
    <property type="protein sequence ID" value="ENSCCRP00015119620.1"/>
    <property type="gene ID" value="ENSCCRG00015047092.1"/>
</dbReference>
<keyword evidence="3" id="KW-1133">Transmembrane helix</keyword>
<dbReference type="InterPro" id="IPR036179">
    <property type="entry name" value="Ig-like_dom_sf"/>
</dbReference>
<dbReference type="Gene3D" id="2.60.40.10">
    <property type="entry name" value="Immunoglobulins"/>
    <property type="match status" value="1"/>
</dbReference>
<dbReference type="PROSITE" id="PS50835">
    <property type="entry name" value="IG_LIKE"/>
    <property type="match status" value="1"/>
</dbReference>
<dbReference type="Proteomes" id="UP000694700">
    <property type="component" value="Unplaced"/>
</dbReference>
<dbReference type="PANTHER" id="PTHR16675">
    <property type="entry name" value="MHC CLASS I-RELATED"/>
    <property type="match status" value="1"/>
</dbReference>
<evidence type="ECO:0000259" key="4">
    <source>
        <dbReference type="PROSITE" id="PS50835"/>
    </source>
</evidence>
<dbReference type="SUPFAM" id="SSF54452">
    <property type="entry name" value="MHC antigen-recognition domain"/>
    <property type="match status" value="1"/>
</dbReference>
<dbReference type="SMART" id="SM00407">
    <property type="entry name" value="IGc1"/>
    <property type="match status" value="1"/>
</dbReference>
<dbReference type="Pfam" id="PF07654">
    <property type="entry name" value="C1-set"/>
    <property type="match status" value="1"/>
</dbReference>
<evidence type="ECO:0000256" key="3">
    <source>
        <dbReference type="SAM" id="Phobius"/>
    </source>
</evidence>
<feature type="transmembrane region" description="Helical" evidence="3">
    <location>
        <begin position="510"/>
        <end position="531"/>
    </location>
</feature>
<dbReference type="InterPro" id="IPR003006">
    <property type="entry name" value="Ig/MHC_CS"/>
</dbReference>
<name>A0A8C2GUE2_CYPCA</name>
<protein>
    <recommendedName>
        <fullName evidence="4">Ig-like domain-containing protein</fullName>
    </recommendedName>
</protein>
<dbReference type="GO" id="GO:0009897">
    <property type="term" value="C:external side of plasma membrane"/>
    <property type="evidence" value="ECO:0007669"/>
    <property type="project" value="TreeGrafter"/>
</dbReference>
<feature type="transmembrane region" description="Helical" evidence="3">
    <location>
        <begin position="343"/>
        <end position="362"/>
    </location>
</feature>
<keyword evidence="1" id="KW-0325">Glycoprotein</keyword>
<feature type="domain" description="Ig-like" evidence="4">
    <location>
        <begin position="245"/>
        <end position="333"/>
    </location>
</feature>
<reference evidence="5" key="1">
    <citation type="submission" date="2025-08" db="UniProtKB">
        <authorList>
            <consortium name="Ensembl"/>
        </authorList>
    </citation>
    <scope>IDENTIFICATION</scope>
</reference>